<evidence type="ECO:0000256" key="1">
    <source>
        <dbReference type="SAM" id="MobiDB-lite"/>
    </source>
</evidence>
<evidence type="ECO:0000313" key="3">
    <source>
        <dbReference type="EMBL" id="KAK7037350.1"/>
    </source>
</evidence>
<name>A0AAW0CD26_9AGAR</name>
<dbReference type="InterPro" id="IPR011009">
    <property type="entry name" value="Kinase-like_dom_sf"/>
</dbReference>
<feature type="region of interest" description="Disordered" evidence="1">
    <location>
        <begin position="233"/>
        <end position="252"/>
    </location>
</feature>
<evidence type="ECO:0000259" key="2">
    <source>
        <dbReference type="PROSITE" id="PS50011"/>
    </source>
</evidence>
<feature type="domain" description="Protein kinase" evidence="2">
    <location>
        <begin position="1"/>
        <end position="166"/>
    </location>
</feature>
<dbReference type="InterPro" id="IPR008271">
    <property type="entry name" value="Ser/Thr_kinase_AS"/>
</dbReference>
<organism evidence="3 4">
    <name type="scientific">Paramarasmius palmivorus</name>
    <dbReference type="NCBI Taxonomy" id="297713"/>
    <lineage>
        <taxon>Eukaryota</taxon>
        <taxon>Fungi</taxon>
        <taxon>Dikarya</taxon>
        <taxon>Basidiomycota</taxon>
        <taxon>Agaricomycotina</taxon>
        <taxon>Agaricomycetes</taxon>
        <taxon>Agaricomycetidae</taxon>
        <taxon>Agaricales</taxon>
        <taxon>Marasmiineae</taxon>
        <taxon>Marasmiaceae</taxon>
        <taxon>Paramarasmius</taxon>
    </lineage>
</organism>
<feature type="region of interest" description="Disordered" evidence="1">
    <location>
        <begin position="394"/>
        <end position="416"/>
    </location>
</feature>
<dbReference type="Proteomes" id="UP001383192">
    <property type="component" value="Unassembled WGS sequence"/>
</dbReference>
<dbReference type="PROSITE" id="PS00108">
    <property type="entry name" value="PROTEIN_KINASE_ST"/>
    <property type="match status" value="1"/>
</dbReference>
<feature type="domain" description="Protein kinase" evidence="2">
    <location>
        <begin position="508"/>
        <end position="769"/>
    </location>
</feature>
<dbReference type="InterPro" id="IPR051681">
    <property type="entry name" value="Ser/Thr_Kinases-Pseudokinases"/>
</dbReference>
<dbReference type="PANTHER" id="PTHR44329:SF214">
    <property type="entry name" value="PROTEIN KINASE DOMAIN-CONTAINING PROTEIN"/>
    <property type="match status" value="1"/>
</dbReference>
<dbReference type="PANTHER" id="PTHR44329">
    <property type="entry name" value="SERINE/THREONINE-PROTEIN KINASE TNNI3K-RELATED"/>
    <property type="match status" value="1"/>
</dbReference>
<accession>A0AAW0CD26</accession>
<keyword evidence="4" id="KW-1185">Reference proteome</keyword>
<reference evidence="3 4" key="1">
    <citation type="submission" date="2024-01" db="EMBL/GenBank/DDBJ databases">
        <title>A draft genome for a cacao thread blight-causing isolate of Paramarasmius palmivorus.</title>
        <authorList>
            <person name="Baruah I.K."/>
            <person name="Bukari Y."/>
            <person name="Amoako-Attah I."/>
            <person name="Meinhardt L.W."/>
            <person name="Bailey B.A."/>
            <person name="Cohen S.P."/>
        </authorList>
    </citation>
    <scope>NUCLEOTIDE SEQUENCE [LARGE SCALE GENOMIC DNA]</scope>
    <source>
        <strain evidence="3 4">GH-12</strain>
    </source>
</reference>
<gene>
    <name evidence="3" type="ORF">VNI00_011100</name>
</gene>
<evidence type="ECO:0000313" key="4">
    <source>
        <dbReference type="Proteomes" id="UP001383192"/>
    </source>
</evidence>
<proteinExistence type="predicted"/>
<feature type="compositionally biased region" description="Gly residues" evidence="1">
    <location>
        <begin position="407"/>
        <end position="416"/>
    </location>
</feature>
<sequence length="817" mass="91083">MHDIVSGLSHLHKFNVVHGDLKAANILITSTHRACIADFGLSRVSDSQIPKVTSTTSAGRPNTIRWCAPEVALGSSSPNKECDIYSCGGVFYEASPVIIIAGFVPFYEMNQDAAILLAIINGQLPSRPTDTSDELWSLMSQCWEREPKSRPIAEALLQRLTGNRTIAPAEDWNDSSSIELQRNVTRSLLSAEALDFLTETLGADVIEREEWATNWGYVPVQTEDSTELNLTRSEERLENSEQGLRDTPRGSVAALMPDEGEELDSHESEVLTARIAALGIEEVEEGKEIQDREQDIDDTNISIATLQIELEERTHELAEQQQRVADLESQLSSRAKAEQKRNLALEASYNEAKAQVDKGYRRVQVKERELQSLQQILQAQLKALQEREAKLAERERQLHGSRAVSRGSGGQGRGRGQGRLTVLKVLPRNTDWLQLLFSNEKAYKRLLGQEGSIAQSLLDWLQQQIDAPGVSSNLRSSICKAIVYLSRKPGIYPRCLTIRNVTKVGKSPVTGDQIGDIWKGRIGEAADRFVFIKVIRNARNSLQVAIVFCEHLQHSSHQWQEYFREGIVWRQFRHPNLLPCLGLYFLDVAQQYAGLLYPWIENGGLVEFLHRSSVEHVQLMYDLASGLSHLHAMELIHGNLKDVNVLITQSGRACIASSQLFSTTAYLASGTARWSAPEIHQGDPRTKQSDIYSLGCIYYEGHHKIVAGGSIPFHELQRDPEIIAAVRQGKRPAKPPGIGDSLWALIEECWATELTSRPTAEVLVQRISAEKPGNIVPAGDWDTTLFTELQRNVAGTYQQSVALRFVEETVKGIARGN</sequence>
<dbReference type="AlphaFoldDB" id="A0AAW0CD26"/>
<dbReference type="GO" id="GO:0004674">
    <property type="term" value="F:protein serine/threonine kinase activity"/>
    <property type="evidence" value="ECO:0007669"/>
    <property type="project" value="TreeGrafter"/>
</dbReference>
<dbReference type="Gene3D" id="1.10.510.10">
    <property type="entry name" value="Transferase(Phosphotransferase) domain 1"/>
    <property type="match status" value="2"/>
</dbReference>
<dbReference type="GO" id="GO:0005524">
    <property type="term" value="F:ATP binding"/>
    <property type="evidence" value="ECO:0007669"/>
    <property type="project" value="InterPro"/>
</dbReference>
<protein>
    <recommendedName>
        <fullName evidence="2">Protein kinase domain-containing protein</fullName>
    </recommendedName>
</protein>
<comment type="caution">
    <text evidence="3">The sequence shown here is derived from an EMBL/GenBank/DDBJ whole genome shotgun (WGS) entry which is preliminary data.</text>
</comment>
<dbReference type="PROSITE" id="PS50011">
    <property type="entry name" value="PROTEIN_KINASE_DOM"/>
    <property type="match status" value="2"/>
</dbReference>
<dbReference type="SUPFAM" id="SSF56112">
    <property type="entry name" value="Protein kinase-like (PK-like)"/>
    <property type="match status" value="2"/>
</dbReference>
<dbReference type="InterPro" id="IPR001245">
    <property type="entry name" value="Ser-Thr/Tyr_kinase_cat_dom"/>
</dbReference>
<dbReference type="EMBL" id="JAYKXP010000047">
    <property type="protein sequence ID" value="KAK7037350.1"/>
    <property type="molecule type" value="Genomic_DNA"/>
</dbReference>
<dbReference type="Pfam" id="PF07714">
    <property type="entry name" value="PK_Tyr_Ser-Thr"/>
    <property type="match status" value="2"/>
</dbReference>
<dbReference type="SMART" id="SM00220">
    <property type="entry name" value="S_TKc"/>
    <property type="match status" value="1"/>
</dbReference>
<feature type="compositionally biased region" description="Basic and acidic residues" evidence="1">
    <location>
        <begin position="233"/>
        <end position="248"/>
    </location>
</feature>
<dbReference type="InterPro" id="IPR000719">
    <property type="entry name" value="Prot_kinase_dom"/>
</dbReference>